<dbReference type="PANTHER" id="PTHR33544">
    <property type="entry name" value="DUF4005 DOMAIN-CONTAINING PROTEIN-RELATED"/>
    <property type="match status" value="1"/>
</dbReference>
<sequence length="141" mass="16129">MIFLILKEEEWPLGLQRLVRNRDLNCLLSFDSLFTSAPNSSTDSSSDIDNESTGSFFHDKDITFGSLISVSSNVEHSRRSMRGRIVEPTRNKKSCKYKSWFLSLCSKLSSDSVCMNNTPSLGQFLEVERRTTSFYRRNPSL</sequence>
<proteinExistence type="predicted"/>
<name>A0A8S0TCA4_OLEEU</name>
<evidence type="ECO:0000313" key="2">
    <source>
        <dbReference type="Proteomes" id="UP000594638"/>
    </source>
</evidence>
<gene>
    <name evidence="1" type="ORF">OLEA9_A084130</name>
</gene>
<dbReference type="OrthoDB" id="1898359at2759"/>
<protein>
    <submittedName>
        <fullName evidence="1">Uncharacterized protein</fullName>
    </submittedName>
</protein>
<reference evidence="1 2" key="1">
    <citation type="submission" date="2019-12" db="EMBL/GenBank/DDBJ databases">
        <authorList>
            <person name="Alioto T."/>
            <person name="Alioto T."/>
            <person name="Gomez Garrido J."/>
        </authorList>
    </citation>
    <scope>NUCLEOTIDE SEQUENCE [LARGE SCALE GENOMIC DNA]</scope>
</reference>
<dbReference type="Gramene" id="OE9A084130T1">
    <property type="protein sequence ID" value="OE9A084130C1"/>
    <property type="gene ID" value="OE9A084130"/>
</dbReference>
<dbReference type="Proteomes" id="UP000594638">
    <property type="component" value="Unassembled WGS sequence"/>
</dbReference>
<keyword evidence="2" id="KW-1185">Reference proteome</keyword>
<dbReference type="EMBL" id="CACTIH010005840">
    <property type="protein sequence ID" value="CAA3002450.1"/>
    <property type="molecule type" value="Genomic_DNA"/>
</dbReference>
<accession>A0A8S0TCA4</accession>
<evidence type="ECO:0000313" key="1">
    <source>
        <dbReference type="EMBL" id="CAA3002450.1"/>
    </source>
</evidence>
<dbReference type="PANTHER" id="PTHR33544:SF3">
    <property type="entry name" value="60S RIBOSOMAL PROTEIN L36"/>
    <property type="match status" value="1"/>
</dbReference>
<organism evidence="1 2">
    <name type="scientific">Olea europaea subsp. europaea</name>
    <dbReference type="NCBI Taxonomy" id="158383"/>
    <lineage>
        <taxon>Eukaryota</taxon>
        <taxon>Viridiplantae</taxon>
        <taxon>Streptophyta</taxon>
        <taxon>Embryophyta</taxon>
        <taxon>Tracheophyta</taxon>
        <taxon>Spermatophyta</taxon>
        <taxon>Magnoliopsida</taxon>
        <taxon>eudicotyledons</taxon>
        <taxon>Gunneridae</taxon>
        <taxon>Pentapetalae</taxon>
        <taxon>asterids</taxon>
        <taxon>lamiids</taxon>
        <taxon>Lamiales</taxon>
        <taxon>Oleaceae</taxon>
        <taxon>Oleeae</taxon>
        <taxon>Olea</taxon>
    </lineage>
</organism>
<dbReference type="InterPro" id="IPR040344">
    <property type="entry name" value="At3g17950-like"/>
</dbReference>
<dbReference type="AlphaFoldDB" id="A0A8S0TCA4"/>
<comment type="caution">
    <text evidence="1">The sequence shown here is derived from an EMBL/GenBank/DDBJ whole genome shotgun (WGS) entry which is preliminary data.</text>
</comment>